<dbReference type="CDD" id="cd00093">
    <property type="entry name" value="HTH_XRE"/>
    <property type="match status" value="1"/>
</dbReference>
<accession>A0A0R1S3R1</accession>
<dbReference type="PATRIC" id="fig|1423747.3.peg.845"/>
<dbReference type="EMBL" id="AZEX01000021">
    <property type="protein sequence ID" value="KRL61346.1"/>
    <property type="molecule type" value="Genomic_DNA"/>
</dbReference>
<feature type="domain" description="HTH cro/C1-type" evidence="2">
    <location>
        <begin position="5"/>
        <end position="59"/>
    </location>
</feature>
<protein>
    <recommendedName>
        <fullName evidence="2">HTH cro/C1-type domain-containing protein</fullName>
    </recommendedName>
</protein>
<name>A0A0R1S3R1_9LACO</name>
<dbReference type="Proteomes" id="UP000051264">
    <property type="component" value="Unassembled WGS sequence"/>
</dbReference>
<organism evidence="3 4">
    <name type="scientific">Latilactobacillus fuchuensis DSM 14340 = JCM 11249</name>
    <dbReference type="NCBI Taxonomy" id="1423747"/>
    <lineage>
        <taxon>Bacteria</taxon>
        <taxon>Bacillati</taxon>
        <taxon>Bacillota</taxon>
        <taxon>Bacilli</taxon>
        <taxon>Lactobacillales</taxon>
        <taxon>Lactobacillaceae</taxon>
        <taxon>Latilactobacillus</taxon>
    </lineage>
</organism>
<evidence type="ECO:0000259" key="2">
    <source>
        <dbReference type="PROSITE" id="PS50943"/>
    </source>
</evidence>
<dbReference type="GO" id="GO:0003677">
    <property type="term" value="F:DNA binding"/>
    <property type="evidence" value="ECO:0007669"/>
    <property type="project" value="UniProtKB-KW"/>
</dbReference>
<dbReference type="InterPro" id="IPR010982">
    <property type="entry name" value="Lambda_DNA-bd_dom_sf"/>
</dbReference>
<sequence length="64" mass="7484">MNNDIQNRREAIHLSRQALADLVGVSRQTIYFIENKQYKPSIDLAHNLAQVFQTTIESLFFFDN</sequence>
<dbReference type="InterPro" id="IPR001387">
    <property type="entry name" value="Cro/C1-type_HTH"/>
</dbReference>
<dbReference type="Gene3D" id="1.10.260.40">
    <property type="entry name" value="lambda repressor-like DNA-binding domains"/>
    <property type="match status" value="1"/>
</dbReference>
<comment type="caution">
    <text evidence="3">The sequence shown here is derived from an EMBL/GenBank/DDBJ whole genome shotgun (WGS) entry which is preliminary data.</text>
</comment>
<dbReference type="eggNOG" id="COG1476">
    <property type="taxonomic scope" value="Bacteria"/>
</dbReference>
<dbReference type="Pfam" id="PF01381">
    <property type="entry name" value="HTH_3"/>
    <property type="match status" value="1"/>
</dbReference>
<dbReference type="PANTHER" id="PTHR46558">
    <property type="entry name" value="TRACRIPTIONAL REGULATORY PROTEIN-RELATED-RELATED"/>
    <property type="match status" value="1"/>
</dbReference>
<dbReference type="SUPFAM" id="SSF47413">
    <property type="entry name" value="lambda repressor-like DNA-binding domains"/>
    <property type="match status" value="1"/>
</dbReference>
<gene>
    <name evidence="3" type="ORF">FC69_GL000828</name>
</gene>
<reference evidence="3 4" key="1">
    <citation type="journal article" date="2015" name="Genome Announc.">
        <title>Expanding the biotechnology potential of lactobacilli through comparative genomics of 213 strains and associated genera.</title>
        <authorList>
            <person name="Sun Z."/>
            <person name="Harris H.M."/>
            <person name="McCann A."/>
            <person name="Guo C."/>
            <person name="Argimon S."/>
            <person name="Zhang W."/>
            <person name="Yang X."/>
            <person name="Jeffery I.B."/>
            <person name="Cooney J.C."/>
            <person name="Kagawa T.F."/>
            <person name="Liu W."/>
            <person name="Song Y."/>
            <person name="Salvetti E."/>
            <person name="Wrobel A."/>
            <person name="Rasinkangas P."/>
            <person name="Parkhill J."/>
            <person name="Rea M.C."/>
            <person name="O'Sullivan O."/>
            <person name="Ritari J."/>
            <person name="Douillard F.P."/>
            <person name="Paul Ross R."/>
            <person name="Yang R."/>
            <person name="Briner A.E."/>
            <person name="Felis G.E."/>
            <person name="de Vos W.M."/>
            <person name="Barrangou R."/>
            <person name="Klaenhammer T.R."/>
            <person name="Caufield P.W."/>
            <person name="Cui Y."/>
            <person name="Zhang H."/>
            <person name="O'Toole P.W."/>
        </authorList>
    </citation>
    <scope>NUCLEOTIDE SEQUENCE [LARGE SCALE GENOMIC DNA]</scope>
    <source>
        <strain evidence="3 4">DSM 14340</strain>
    </source>
</reference>
<evidence type="ECO:0000256" key="1">
    <source>
        <dbReference type="ARBA" id="ARBA00023125"/>
    </source>
</evidence>
<dbReference type="PROSITE" id="PS50943">
    <property type="entry name" value="HTH_CROC1"/>
    <property type="match status" value="1"/>
</dbReference>
<dbReference type="AlphaFoldDB" id="A0A0R1S3R1"/>
<dbReference type="PANTHER" id="PTHR46558:SF4">
    <property type="entry name" value="DNA-BIDING PHAGE PROTEIN"/>
    <property type="match status" value="1"/>
</dbReference>
<evidence type="ECO:0000313" key="4">
    <source>
        <dbReference type="Proteomes" id="UP000051264"/>
    </source>
</evidence>
<dbReference type="SMART" id="SM00530">
    <property type="entry name" value="HTH_XRE"/>
    <property type="match status" value="1"/>
</dbReference>
<dbReference type="RefSeq" id="WP_025083923.1">
    <property type="nucleotide sequence ID" value="NZ_AZEX01000021.1"/>
</dbReference>
<dbReference type="OrthoDB" id="6386941at2"/>
<keyword evidence="1" id="KW-0238">DNA-binding</keyword>
<evidence type="ECO:0000313" key="3">
    <source>
        <dbReference type="EMBL" id="KRL61346.1"/>
    </source>
</evidence>
<proteinExistence type="predicted"/>